<dbReference type="SUPFAM" id="SSF48371">
    <property type="entry name" value="ARM repeat"/>
    <property type="match status" value="1"/>
</dbReference>
<proteinExistence type="predicted"/>
<organism evidence="1 2">
    <name type="scientific">Elaeophora elaphi</name>
    <dbReference type="NCBI Taxonomy" id="1147741"/>
    <lineage>
        <taxon>Eukaryota</taxon>
        <taxon>Metazoa</taxon>
        <taxon>Ecdysozoa</taxon>
        <taxon>Nematoda</taxon>
        <taxon>Chromadorea</taxon>
        <taxon>Rhabditida</taxon>
        <taxon>Spirurina</taxon>
        <taxon>Spiruromorpha</taxon>
        <taxon>Filarioidea</taxon>
        <taxon>Onchocercidae</taxon>
        <taxon>Elaeophora</taxon>
    </lineage>
</organism>
<evidence type="ECO:0000313" key="1">
    <source>
        <dbReference type="Proteomes" id="UP000050640"/>
    </source>
</evidence>
<sequence length="243" mass="27822">MLIAYLKLQPDALNIVLKVIASFLLSDENDVQVKDEALREISNLMITECVNQNWKILISSLAEMMDTTASSERQEKIIRLFAHFNVYLGTEKLQKILSELTMKQYEICKKYEQVIFETSEAMKEGLKNKEKIPPSIDVELRYRFGIIPMLTSNMLSNETDPTSRIIALEQVSEIMNGITPEDARKFAAHLHSYFLTLGNVLDDLNFKVVALCLDVLRLTLEKVGPLLAPYTQVCLLLKTIYHY</sequence>
<dbReference type="AlphaFoldDB" id="A0A0R3RLA8"/>
<keyword evidence="1" id="KW-1185">Reference proteome</keyword>
<dbReference type="Proteomes" id="UP000050640">
    <property type="component" value="Unplaced"/>
</dbReference>
<evidence type="ECO:0000313" key="2">
    <source>
        <dbReference type="WBParaSite" id="EEL_0000226701-mRNA-1"/>
    </source>
</evidence>
<dbReference type="InterPro" id="IPR016024">
    <property type="entry name" value="ARM-type_fold"/>
</dbReference>
<dbReference type="Gene3D" id="1.25.10.10">
    <property type="entry name" value="Leucine-rich Repeat Variant"/>
    <property type="match status" value="1"/>
</dbReference>
<reference evidence="2" key="1">
    <citation type="submission" date="2017-02" db="UniProtKB">
        <authorList>
            <consortium name="WormBaseParasite"/>
        </authorList>
    </citation>
    <scope>IDENTIFICATION</scope>
</reference>
<dbReference type="InterPro" id="IPR011989">
    <property type="entry name" value="ARM-like"/>
</dbReference>
<name>A0A0R3RLA8_9BILA</name>
<protein>
    <submittedName>
        <fullName evidence="2">MMS19 nucleotide excision repair protein</fullName>
    </submittedName>
</protein>
<dbReference type="WBParaSite" id="EEL_0000226701-mRNA-1">
    <property type="protein sequence ID" value="EEL_0000226701-mRNA-1"/>
    <property type="gene ID" value="EEL_0000226701"/>
</dbReference>
<accession>A0A0R3RLA8</accession>